<keyword evidence="6" id="KW-1185">Reference proteome</keyword>
<gene>
    <name evidence="5" type="ORF">VQ02_07040</name>
</gene>
<feature type="binding site" evidence="2">
    <location>
        <position position="81"/>
    </location>
    <ligand>
        <name>Cu cation</name>
        <dbReference type="ChEBI" id="CHEBI:23378"/>
    </ligand>
</feature>
<proteinExistence type="inferred from homology"/>
<evidence type="ECO:0000256" key="2">
    <source>
        <dbReference type="PIRSR" id="PIRSR603782-1"/>
    </source>
</evidence>
<sequence>MRRRPARSRTGAPALALAVLVALAPTARPASVVAPARAPEPVVLDAELRGTDGRPVRFRRDVLGQGVTLVSFTFIGCRVQCPISDLQVTQVEDGLAAKGRGDVRLVTLTLDPDNRPEDLRRHAEQFAPGASRRFLTGSFAELIPLLDGLGMQFGSVSDHAFFFLLFDRRGRFVARIDGTDATPERLIAALLAIPDR</sequence>
<dbReference type="Gene3D" id="3.40.30.10">
    <property type="entry name" value="Glutaredoxin"/>
    <property type="match status" value="1"/>
</dbReference>
<feature type="binding site" evidence="2">
    <location>
        <position position="77"/>
    </location>
    <ligand>
        <name>Cu cation</name>
        <dbReference type="ChEBI" id="CHEBI:23378"/>
    </ligand>
</feature>
<dbReference type="EMBL" id="LABY01000041">
    <property type="protein sequence ID" value="KMO40811.1"/>
    <property type="molecule type" value="Genomic_DNA"/>
</dbReference>
<dbReference type="InterPro" id="IPR003782">
    <property type="entry name" value="SCO1/SenC"/>
</dbReference>
<dbReference type="AlphaFoldDB" id="A0A0J6VNM8"/>
<feature type="binding site" evidence="2">
    <location>
        <position position="159"/>
    </location>
    <ligand>
        <name>Cu cation</name>
        <dbReference type="ChEBI" id="CHEBI:23378"/>
    </ligand>
</feature>
<dbReference type="InterPro" id="IPR036249">
    <property type="entry name" value="Thioredoxin-like_sf"/>
</dbReference>
<comment type="caution">
    <text evidence="5">The sequence shown here is derived from an EMBL/GenBank/DDBJ whole genome shotgun (WGS) entry which is preliminary data.</text>
</comment>
<evidence type="ECO:0008006" key="7">
    <source>
        <dbReference type="Google" id="ProtNLM"/>
    </source>
</evidence>
<evidence type="ECO:0000256" key="4">
    <source>
        <dbReference type="SAM" id="SignalP"/>
    </source>
</evidence>
<feature type="disulfide bond" description="Redox-active" evidence="3">
    <location>
        <begin position="77"/>
        <end position="81"/>
    </location>
</feature>
<evidence type="ECO:0000313" key="5">
    <source>
        <dbReference type="EMBL" id="KMO40811.1"/>
    </source>
</evidence>
<reference evidence="5 6" key="1">
    <citation type="submission" date="2015-03" db="EMBL/GenBank/DDBJ databases">
        <title>Genome sequencing of Methylobacterium variabile DSM 16961.</title>
        <authorList>
            <person name="Chaudhry V."/>
            <person name="Patil P.B."/>
        </authorList>
    </citation>
    <scope>NUCLEOTIDE SEQUENCE [LARGE SCALE GENOMIC DNA]</scope>
    <source>
        <strain evidence="5 6">DSM 16961</strain>
    </source>
</reference>
<dbReference type="RefSeq" id="WP_048443456.1">
    <property type="nucleotide sequence ID" value="NZ_LABY01000041.1"/>
</dbReference>
<keyword evidence="4" id="KW-0732">Signal</keyword>
<keyword evidence="2" id="KW-0186">Copper</keyword>
<feature type="chain" id="PRO_5005283381" description="Electron transporter SenC" evidence="4">
    <location>
        <begin position="31"/>
        <end position="196"/>
    </location>
</feature>
<organism evidence="5 6">
    <name type="scientific">Methylobacterium variabile</name>
    <dbReference type="NCBI Taxonomy" id="298794"/>
    <lineage>
        <taxon>Bacteria</taxon>
        <taxon>Pseudomonadati</taxon>
        <taxon>Pseudomonadota</taxon>
        <taxon>Alphaproteobacteria</taxon>
        <taxon>Hyphomicrobiales</taxon>
        <taxon>Methylobacteriaceae</taxon>
        <taxon>Methylobacterium</taxon>
    </lineage>
</organism>
<dbReference type="CDD" id="cd02968">
    <property type="entry name" value="SCO"/>
    <property type="match status" value="1"/>
</dbReference>
<evidence type="ECO:0000313" key="6">
    <source>
        <dbReference type="Proteomes" id="UP000035955"/>
    </source>
</evidence>
<dbReference type="OrthoDB" id="5567697at2"/>
<dbReference type="PATRIC" id="fig|298794.3.peg.5645"/>
<dbReference type="Pfam" id="PF02630">
    <property type="entry name" value="SCO1-SenC"/>
    <property type="match status" value="1"/>
</dbReference>
<comment type="similarity">
    <text evidence="1">Belongs to the SCO1/2 family.</text>
</comment>
<feature type="signal peptide" evidence="4">
    <location>
        <begin position="1"/>
        <end position="30"/>
    </location>
</feature>
<accession>A0A0J6VNM8</accession>
<keyword evidence="3" id="KW-1015">Disulfide bond</keyword>
<name>A0A0J6VNM8_9HYPH</name>
<dbReference type="GO" id="GO:0046872">
    <property type="term" value="F:metal ion binding"/>
    <property type="evidence" value="ECO:0007669"/>
    <property type="project" value="UniProtKB-KW"/>
</dbReference>
<dbReference type="Proteomes" id="UP000035955">
    <property type="component" value="Unassembled WGS sequence"/>
</dbReference>
<dbReference type="SUPFAM" id="SSF52833">
    <property type="entry name" value="Thioredoxin-like"/>
    <property type="match status" value="1"/>
</dbReference>
<protein>
    <recommendedName>
        <fullName evidence="7">Electron transporter SenC</fullName>
    </recommendedName>
</protein>
<keyword evidence="2" id="KW-0479">Metal-binding</keyword>
<evidence type="ECO:0000256" key="3">
    <source>
        <dbReference type="PIRSR" id="PIRSR603782-2"/>
    </source>
</evidence>
<evidence type="ECO:0000256" key="1">
    <source>
        <dbReference type="ARBA" id="ARBA00010996"/>
    </source>
</evidence>